<feature type="region of interest" description="Disordered" evidence="1">
    <location>
        <begin position="117"/>
        <end position="170"/>
    </location>
</feature>
<comment type="caution">
    <text evidence="2">The sequence shown here is derived from an EMBL/GenBank/DDBJ whole genome shotgun (WGS) entry which is preliminary data.</text>
</comment>
<sequence length="343" mass="37186">MPHSVLPYVNGNGGAFRSSEEDDVEMVDSDELNSDGELRYQVMGPDKQHPDVTRVATVAGPVLPEPPAQHPVIRVATMCPRVTGPVNPVLAAQHPVIIRVARKRAAVTGAVIPGPPAKRPAVSHTAVSRPAVSHTAVSRPAVSRPAISHTAVSHTAVSHPAVSRPAVSRPGVPGPAVSHTAVFLPAVSCPAVPGPSRPTVSQPAIPVLGNVQRLEWSDRHDFQPDIHPYDNTASGVTPAFSVETDGTDLEYFEAYFDDQVMGKIAEETNRHHAYLVEQSDQGNVPPHSRIRDWQDTSIRELYLRSMDIQNQHTQVVDPYIIETHLTDWLVLNGFDGTIFAPYH</sequence>
<evidence type="ECO:0000256" key="1">
    <source>
        <dbReference type="SAM" id="MobiDB-lite"/>
    </source>
</evidence>
<organism evidence="2 3">
    <name type="scientific">Petrolisthes cinctipes</name>
    <name type="common">Flat porcelain crab</name>
    <dbReference type="NCBI Taxonomy" id="88211"/>
    <lineage>
        <taxon>Eukaryota</taxon>
        <taxon>Metazoa</taxon>
        <taxon>Ecdysozoa</taxon>
        <taxon>Arthropoda</taxon>
        <taxon>Crustacea</taxon>
        <taxon>Multicrustacea</taxon>
        <taxon>Malacostraca</taxon>
        <taxon>Eumalacostraca</taxon>
        <taxon>Eucarida</taxon>
        <taxon>Decapoda</taxon>
        <taxon>Pleocyemata</taxon>
        <taxon>Anomura</taxon>
        <taxon>Galatheoidea</taxon>
        <taxon>Porcellanidae</taxon>
        <taxon>Petrolisthes</taxon>
    </lineage>
</organism>
<keyword evidence="3" id="KW-1185">Reference proteome</keyword>
<dbReference type="Proteomes" id="UP001286313">
    <property type="component" value="Unassembled WGS sequence"/>
</dbReference>
<dbReference type="AlphaFoldDB" id="A0AAE1F8F3"/>
<evidence type="ECO:0000313" key="2">
    <source>
        <dbReference type="EMBL" id="KAK3869011.1"/>
    </source>
</evidence>
<feature type="region of interest" description="Disordered" evidence="1">
    <location>
        <begin position="1"/>
        <end position="22"/>
    </location>
</feature>
<evidence type="ECO:0000313" key="3">
    <source>
        <dbReference type="Proteomes" id="UP001286313"/>
    </source>
</evidence>
<reference evidence="2" key="1">
    <citation type="submission" date="2023-10" db="EMBL/GenBank/DDBJ databases">
        <title>Genome assemblies of two species of porcelain crab, Petrolisthes cinctipes and Petrolisthes manimaculis (Anomura: Porcellanidae).</title>
        <authorList>
            <person name="Angst P."/>
        </authorList>
    </citation>
    <scope>NUCLEOTIDE SEQUENCE</scope>
    <source>
        <strain evidence="2">PB745_01</strain>
        <tissue evidence="2">Gill</tissue>
    </source>
</reference>
<dbReference type="EMBL" id="JAWQEG010002907">
    <property type="protein sequence ID" value="KAK3869011.1"/>
    <property type="molecule type" value="Genomic_DNA"/>
</dbReference>
<name>A0AAE1F8F3_PETCI</name>
<protein>
    <submittedName>
        <fullName evidence="2">Uncharacterized protein</fullName>
    </submittedName>
</protein>
<proteinExistence type="predicted"/>
<accession>A0AAE1F8F3</accession>
<gene>
    <name evidence="2" type="ORF">Pcinc_025650</name>
</gene>